<feature type="transmembrane region" description="Helical" evidence="1">
    <location>
        <begin position="20"/>
        <end position="45"/>
    </location>
</feature>
<dbReference type="AlphaFoldDB" id="A0A380JC94"/>
<proteinExistence type="predicted"/>
<evidence type="ECO:0000256" key="1">
    <source>
        <dbReference type="SAM" id="Phobius"/>
    </source>
</evidence>
<keyword evidence="1" id="KW-1133">Transmembrane helix</keyword>
<protein>
    <submittedName>
        <fullName evidence="2">Uncharacterized protein</fullName>
    </submittedName>
</protein>
<sequence>MYPQWSKYRSTLKGLNIALIVFESSSLAFNTLIFLVSIVLTIAVADLDKSDFDSLTITNLVLLVIALLLNALLLGLFIYNQKRLNDEPAQLLAKPVSSLAYYLGFLTFLQTLASLALGVQTGLPAHLLTLIFRLAFSILSTIALLSRQKLIQALKAAAL</sequence>
<reference evidence="2 3" key="1">
    <citation type="submission" date="2018-06" db="EMBL/GenBank/DDBJ databases">
        <authorList>
            <consortium name="Pathogen Informatics"/>
            <person name="Doyle S."/>
        </authorList>
    </citation>
    <scope>NUCLEOTIDE SEQUENCE [LARGE SCALE GENOMIC DNA]</scope>
    <source>
        <strain evidence="3">NCTC 11391</strain>
    </source>
</reference>
<dbReference type="Proteomes" id="UP000254082">
    <property type="component" value="Unassembled WGS sequence"/>
</dbReference>
<feature type="transmembrane region" description="Helical" evidence="1">
    <location>
        <begin position="57"/>
        <end position="79"/>
    </location>
</feature>
<accession>A0A380JC94</accession>
<dbReference type="EMBL" id="UHFA01000002">
    <property type="protein sequence ID" value="SUN35715.1"/>
    <property type="molecule type" value="Genomic_DNA"/>
</dbReference>
<feature type="transmembrane region" description="Helical" evidence="1">
    <location>
        <begin position="99"/>
        <end position="119"/>
    </location>
</feature>
<gene>
    <name evidence="2" type="ORF">NCTC11391_00753</name>
</gene>
<name>A0A380JC94_STRDO</name>
<keyword evidence="1" id="KW-0472">Membrane</keyword>
<keyword evidence="1" id="KW-0812">Transmembrane</keyword>
<keyword evidence="3" id="KW-1185">Reference proteome</keyword>
<evidence type="ECO:0000313" key="2">
    <source>
        <dbReference type="EMBL" id="SUN35715.1"/>
    </source>
</evidence>
<organism evidence="2 3">
    <name type="scientific">Streptococcus downei MFe28</name>
    <dbReference type="NCBI Taxonomy" id="764290"/>
    <lineage>
        <taxon>Bacteria</taxon>
        <taxon>Bacillati</taxon>
        <taxon>Bacillota</taxon>
        <taxon>Bacilli</taxon>
        <taxon>Lactobacillales</taxon>
        <taxon>Streptococcaceae</taxon>
        <taxon>Streptococcus</taxon>
    </lineage>
</organism>
<feature type="transmembrane region" description="Helical" evidence="1">
    <location>
        <begin position="125"/>
        <end position="145"/>
    </location>
</feature>
<evidence type="ECO:0000313" key="3">
    <source>
        <dbReference type="Proteomes" id="UP000254082"/>
    </source>
</evidence>
<dbReference type="RefSeq" id="WP_003000967.1">
    <property type="nucleotide sequence ID" value="NZ_UHFA01000002.1"/>
</dbReference>
<dbReference type="OrthoDB" id="9976695at2"/>